<dbReference type="EMBL" id="SRLO01000290">
    <property type="protein sequence ID" value="TNN62565.1"/>
    <property type="molecule type" value="Genomic_DNA"/>
</dbReference>
<protein>
    <submittedName>
        <fullName evidence="1">WD repeat-containing protein 66</fullName>
    </submittedName>
</protein>
<organism evidence="1 2">
    <name type="scientific">Liparis tanakae</name>
    <name type="common">Tanaka's snailfish</name>
    <dbReference type="NCBI Taxonomy" id="230148"/>
    <lineage>
        <taxon>Eukaryota</taxon>
        <taxon>Metazoa</taxon>
        <taxon>Chordata</taxon>
        <taxon>Craniata</taxon>
        <taxon>Vertebrata</taxon>
        <taxon>Euteleostomi</taxon>
        <taxon>Actinopterygii</taxon>
        <taxon>Neopterygii</taxon>
        <taxon>Teleostei</taxon>
        <taxon>Neoteleostei</taxon>
        <taxon>Acanthomorphata</taxon>
        <taxon>Eupercaria</taxon>
        <taxon>Perciformes</taxon>
        <taxon>Cottioidei</taxon>
        <taxon>Cottales</taxon>
        <taxon>Liparidae</taxon>
        <taxon>Liparis</taxon>
    </lineage>
</organism>
<dbReference type="InterPro" id="IPR011992">
    <property type="entry name" value="EF-hand-dom_pair"/>
</dbReference>
<reference evidence="1 2" key="1">
    <citation type="submission" date="2019-03" db="EMBL/GenBank/DDBJ databases">
        <title>First draft genome of Liparis tanakae, snailfish: a comprehensive survey of snailfish specific genes.</title>
        <authorList>
            <person name="Kim W."/>
            <person name="Song I."/>
            <person name="Jeong J.-H."/>
            <person name="Kim D."/>
            <person name="Kim S."/>
            <person name="Ryu S."/>
            <person name="Song J.Y."/>
            <person name="Lee S.K."/>
        </authorList>
    </citation>
    <scope>NUCLEOTIDE SEQUENCE [LARGE SCALE GENOMIC DNA]</scope>
    <source>
        <tissue evidence="1">Muscle</tissue>
    </source>
</reference>
<accession>A0A4Z2HBC2</accession>
<comment type="caution">
    <text evidence="1">The sequence shown here is derived from an EMBL/GenBank/DDBJ whole genome shotgun (WGS) entry which is preliminary data.</text>
</comment>
<gene>
    <name evidence="1" type="primary">WDR66</name>
    <name evidence="1" type="ORF">EYF80_027164</name>
</gene>
<name>A0A4Z2HBC2_9TELE</name>
<dbReference type="Proteomes" id="UP000314294">
    <property type="component" value="Unassembled WGS sequence"/>
</dbReference>
<keyword evidence="2" id="KW-1185">Reference proteome</keyword>
<dbReference type="AlphaFoldDB" id="A0A4Z2HBC2"/>
<evidence type="ECO:0000313" key="2">
    <source>
        <dbReference type="Proteomes" id="UP000314294"/>
    </source>
</evidence>
<evidence type="ECO:0000313" key="1">
    <source>
        <dbReference type="EMBL" id="TNN62565.1"/>
    </source>
</evidence>
<dbReference type="SUPFAM" id="SSF47473">
    <property type="entry name" value="EF-hand"/>
    <property type="match status" value="1"/>
</dbReference>
<dbReference type="OrthoDB" id="4899631at2759"/>
<sequence length="112" mass="12707">MHNEVKFSTYAETGKYVTDINLEEFIKLYVNHRPALGISSNELLQAFHILGHRDNTGKHVLNKHALFELQQTRGEHMTEEEVAECFTTLLCLNEEEEEQGEGAQGGEQSDGM</sequence>
<proteinExistence type="predicted"/>